<dbReference type="InterPro" id="IPR000836">
    <property type="entry name" value="PRTase_dom"/>
</dbReference>
<proteinExistence type="predicted"/>
<evidence type="ECO:0000256" key="2">
    <source>
        <dbReference type="ARBA" id="ARBA00049402"/>
    </source>
</evidence>
<dbReference type="GO" id="GO:0000287">
    <property type="term" value="F:magnesium ion binding"/>
    <property type="evidence" value="ECO:0007669"/>
    <property type="project" value="TreeGrafter"/>
</dbReference>
<dbReference type="SUPFAM" id="SSF53271">
    <property type="entry name" value="PRTase-like"/>
    <property type="match status" value="1"/>
</dbReference>
<evidence type="ECO:0000256" key="1">
    <source>
        <dbReference type="ARBA" id="ARBA00048811"/>
    </source>
</evidence>
<dbReference type="InterPro" id="IPR050408">
    <property type="entry name" value="HGPRT"/>
</dbReference>
<dbReference type="STRING" id="1122252.SAMN05660443_0400"/>
<protein>
    <submittedName>
        <fullName evidence="4">Hypoxanthine phosphoribosyltransferase</fullName>
    </submittedName>
</protein>
<dbReference type="InterPro" id="IPR029057">
    <property type="entry name" value="PRTase-like"/>
</dbReference>
<dbReference type="Pfam" id="PF00156">
    <property type="entry name" value="Pribosyltran"/>
    <property type="match status" value="1"/>
</dbReference>
<keyword evidence="5" id="KW-1185">Reference proteome</keyword>
<gene>
    <name evidence="4" type="ORF">SAMN05660443_0400</name>
</gene>
<dbReference type="EMBL" id="FOLH01000001">
    <property type="protein sequence ID" value="SFB82909.1"/>
    <property type="molecule type" value="Genomic_DNA"/>
</dbReference>
<accession>A0A1I1E6V1</accession>
<sequence length="189" mass="21459">MQEEMLTEINRINQVLAEADCLADEHQVAKAFDKMAAEVTEQLKNAMPVVFCVMNGGLFTTSELVKRLKFPLEMDYMHATRYRRQIKGGELHWRVEAEVSMKDRSVLIVDDILDEGATLAAILDHCRKQGARDVKCAVLVDKKHDRKAIEGFKADFTGLEVEDRYLFGCGMDYQGYLRNLPAIYAPKGL</sequence>
<dbReference type="GO" id="GO:0004422">
    <property type="term" value="F:hypoxanthine phosphoribosyltransferase activity"/>
    <property type="evidence" value="ECO:0007669"/>
    <property type="project" value="TreeGrafter"/>
</dbReference>
<comment type="catalytic activity">
    <reaction evidence="2">
        <text>IMP + diphosphate = hypoxanthine + 5-phospho-alpha-D-ribose 1-diphosphate</text>
        <dbReference type="Rhea" id="RHEA:17973"/>
        <dbReference type="ChEBI" id="CHEBI:17368"/>
        <dbReference type="ChEBI" id="CHEBI:33019"/>
        <dbReference type="ChEBI" id="CHEBI:58017"/>
        <dbReference type="ChEBI" id="CHEBI:58053"/>
        <dbReference type="EC" id="2.4.2.8"/>
    </reaction>
    <physiologicalReaction direction="right-to-left" evidence="2">
        <dbReference type="Rhea" id="RHEA:17975"/>
    </physiologicalReaction>
</comment>
<evidence type="ECO:0000313" key="5">
    <source>
        <dbReference type="Proteomes" id="UP000199058"/>
    </source>
</evidence>
<dbReference type="PANTHER" id="PTHR43340:SF1">
    <property type="entry name" value="HYPOXANTHINE PHOSPHORIBOSYLTRANSFERASE"/>
    <property type="match status" value="1"/>
</dbReference>
<keyword evidence="4" id="KW-0808">Transferase</keyword>
<dbReference type="Proteomes" id="UP000199058">
    <property type="component" value="Unassembled WGS sequence"/>
</dbReference>
<dbReference type="CDD" id="cd06223">
    <property type="entry name" value="PRTases_typeI"/>
    <property type="match status" value="1"/>
</dbReference>
<evidence type="ECO:0000259" key="3">
    <source>
        <dbReference type="Pfam" id="PF00156"/>
    </source>
</evidence>
<dbReference type="GO" id="GO:0046100">
    <property type="term" value="P:hypoxanthine metabolic process"/>
    <property type="evidence" value="ECO:0007669"/>
    <property type="project" value="TreeGrafter"/>
</dbReference>
<comment type="catalytic activity">
    <reaction evidence="1">
        <text>GMP + diphosphate = guanine + 5-phospho-alpha-D-ribose 1-diphosphate</text>
        <dbReference type="Rhea" id="RHEA:25424"/>
        <dbReference type="ChEBI" id="CHEBI:16235"/>
        <dbReference type="ChEBI" id="CHEBI:33019"/>
        <dbReference type="ChEBI" id="CHEBI:58017"/>
        <dbReference type="ChEBI" id="CHEBI:58115"/>
        <dbReference type="EC" id="2.4.2.8"/>
    </reaction>
    <physiologicalReaction direction="right-to-left" evidence="1">
        <dbReference type="Rhea" id="RHEA:25426"/>
    </physiologicalReaction>
</comment>
<dbReference type="AlphaFoldDB" id="A0A1I1E6V1"/>
<dbReference type="GO" id="GO:0032263">
    <property type="term" value="P:GMP salvage"/>
    <property type="evidence" value="ECO:0007669"/>
    <property type="project" value="TreeGrafter"/>
</dbReference>
<evidence type="ECO:0000313" key="4">
    <source>
        <dbReference type="EMBL" id="SFB82909.1"/>
    </source>
</evidence>
<dbReference type="GO" id="GO:0006178">
    <property type="term" value="P:guanine salvage"/>
    <property type="evidence" value="ECO:0007669"/>
    <property type="project" value="TreeGrafter"/>
</dbReference>
<dbReference type="RefSeq" id="WP_245751652.1">
    <property type="nucleotide sequence ID" value="NZ_FOLH01000001.1"/>
</dbReference>
<dbReference type="GO" id="GO:0005829">
    <property type="term" value="C:cytosol"/>
    <property type="evidence" value="ECO:0007669"/>
    <property type="project" value="TreeGrafter"/>
</dbReference>
<dbReference type="GO" id="GO:0032264">
    <property type="term" value="P:IMP salvage"/>
    <property type="evidence" value="ECO:0007669"/>
    <property type="project" value="TreeGrafter"/>
</dbReference>
<feature type="domain" description="Phosphoribosyltransferase" evidence="3">
    <location>
        <begin position="22"/>
        <end position="151"/>
    </location>
</feature>
<dbReference type="PANTHER" id="PTHR43340">
    <property type="entry name" value="HYPOXANTHINE-GUANINE PHOSPHORIBOSYLTRANSFERASE"/>
    <property type="match status" value="1"/>
</dbReference>
<dbReference type="NCBIfam" id="NF006605">
    <property type="entry name" value="PRK09162.1"/>
    <property type="match status" value="1"/>
</dbReference>
<keyword evidence="4" id="KW-0328">Glycosyltransferase</keyword>
<reference evidence="4 5" key="1">
    <citation type="submission" date="2016-10" db="EMBL/GenBank/DDBJ databases">
        <authorList>
            <person name="de Groot N.N."/>
        </authorList>
    </citation>
    <scope>NUCLEOTIDE SEQUENCE [LARGE SCALE GENOMIC DNA]</scope>
    <source>
        <strain evidence="4 5">DSM 18438</strain>
    </source>
</reference>
<organism evidence="4 5">
    <name type="scientific">Marinospirillum celere</name>
    <dbReference type="NCBI Taxonomy" id="1122252"/>
    <lineage>
        <taxon>Bacteria</taxon>
        <taxon>Pseudomonadati</taxon>
        <taxon>Pseudomonadota</taxon>
        <taxon>Gammaproteobacteria</taxon>
        <taxon>Oceanospirillales</taxon>
        <taxon>Oceanospirillaceae</taxon>
        <taxon>Marinospirillum</taxon>
    </lineage>
</organism>
<name>A0A1I1E6V1_9GAMM</name>
<dbReference type="Gene3D" id="3.40.50.2020">
    <property type="match status" value="1"/>
</dbReference>